<organism evidence="2 3">
    <name type="scientific">Pleurodeles waltl</name>
    <name type="common">Iberian ribbed newt</name>
    <dbReference type="NCBI Taxonomy" id="8319"/>
    <lineage>
        <taxon>Eukaryota</taxon>
        <taxon>Metazoa</taxon>
        <taxon>Chordata</taxon>
        <taxon>Craniata</taxon>
        <taxon>Vertebrata</taxon>
        <taxon>Euteleostomi</taxon>
        <taxon>Amphibia</taxon>
        <taxon>Batrachia</taxon>
        <taxon>Caudata</taxon>
        <taxon>Salamandroidea</taxon>
        <taxon>Salamandridae</taxon>
        <taxon>Pleurodelinae</taxon>
        <taxon>Pleurodeles</taxon>
    </lineage>
</organism>
<protein>
    <submittedName>
        <fullName evidence="2">Uncharacterized protein</fullName>
    </submittedName>
</protein>
<name>A0AAV7QSM0_PLEWA</name>
<evidence type="ECO:0000313" key="3">
    <source>
        <dbReference type="Proteomes" id="UP001066276"/>
    </source>
</evidence>
<dbReference type="Proteomes" id="UP001066276">
    <property type="component" value="Chromosome 6"/>
</dbReference>
<comment type="caution">
    <text evidence="2">The sequence shown here is derived from an EMBL/GenBank/DDBJ whole genome shotgun (WGS) entry which is preliminary data.</text>
</comment>
<feature type="region of interest" description="Disordered" evidence="1">
    <location>
        <begin position="154"/>
        <end position="206"/>
    </location>
</feature>
<evidence type="ECO:0000256" key="1">
    <source>
        <dbReference type="SAM" id="MobiDB-lite"/>
    </source>
</evidence>
<gene>
    <name evidence="2" type="ORF">NDU88_009804</name>
</gene>
<reference evidence="2" key="1">
    <citation type="journal article" date="2022" name="bioRxiv">
        <title>Sequencing and chromosome-scale assembly of the giantPleurodeles waltlgenome.</title>
        <authorList>
            <person name="Brown T."/>
            <person name="Elewa A."/>
            <person name="Iarovenko S."/>
            <person name="Subramanian E."/>
            <person name="Araus A.J."/>
            <person name="Petzold A."/>
            <person name="Susuki M."/>
            <person name="Suzuki K.-i.T."/>
            <person name="Hayashi T."/>
            <person name="Toyoda A."/>
            <person name="Oliveira C."/>
            <person name="Osipova E."/>
            <person name="Leigh N.D."/>
            <person name="Simon A."/>
            <person name="Yun M.H."/>
        </authorList>
    </citation>
    <scope>NUCLEOTIDE SEQUENCE</scope>
    <source>
        <strain evidence="2">20211129_DDA</strain>
        <tissue evidence="2">Liver</tissue>
    </source>
</reference>
<dbReference type="AlphaFoldDB" id="A0AAV7QSM0"/>
<dbReference type="EMBL" id="JANPWB010000010">
    <property type="protein sequence ID" value="KAJ1143496.1"/>
    <property type="molecule type" value="Genomic_DNA"/>
</dbReference>
<evidence type="ECO:0000313" key="2">
    <source>
        <dbReference type="EMBL" id="KAJ1143496.1"/>
    </source>
</evidence>
<keyword evidence="3" id="KW-1185">Reference proteome</keyword>
<proteinExistence type="predicted"/>
<feature type="compositionally biased region" description="Polar residues" evidence="1">
    <location>
        <begin position="189"/>
        <end position="200"/>
    </location>
</feature>
<sequence>MSQHHHAWPGQLHSSIRRALPCGSRSAQLELDLTRRTSQGPPFCQAARRLAQVDCASSVLPPGPHSLQRFQPPPLCPLSLDPRLPLSYSPLPAGFQSEGKQKKGEGGCHRLFSFHPPRCPVLGPGVRSDSRSPRSHCGASASLLSVSPCVPGAGGILRSPDPRGEPAAAARRRCPRPTQCSPTLPEAQTRPTASDTSSMSQHHHAWPRQLLSSIRPALPCGSRSAQLELDLTRRTSQGPPFCQAACRVAQVDCASRFV</sequence>
<accession>A0AAV7QSM0</accession>